<feature type="domain" description="ACT" evidence="7">
    <location>
        <begin position="67"/>
        <end position="144"/>
    </location>
</feature>
<reference evidence="9" key="1">
    <citation type="submission" date="2016-10" db="EMBL/GenBank/DDBJ databases">
        <authorList>
            <person name="Varghese N."/>
            <person name="Submissions S."/>
        </authorList>
    </citation>
    <scope>NUCLEOTIDE SEQUENCE [LARGE SCALE GENOMIC DNA]</scope>
    <source>
        <strain evidence="9">DC30,IBRC 10041,KCTC 4046</strain>
    </source>
</reference>
<dbReference type="PANTHER" id="PTHR30239">
    <property type="entry name" value="ACETOLACTATE SYNTHASE SMALL SUBUNIT"/>
    <property type="match status" value="1"/>
</dbReference>
<dbReference type="InterPro" id="IPR027271">
    <property type="entry name" value="Acetolactate_synth/TF_NikR_C"/>
</dbReference>
<dbReference type="Pfam" id="PF10369">
    <property type="entry name" value="ALS_ss_C"/>
    <property type="match status" value="1"/>
</dbReference>
<name>A0A1H3HN78_9EURY</name>
<feature type="compositionally biased region" description="Polar residues" evidence="6">
    <location>
        <begin position="231"/>
        <end position="251"/>
    </location>
</feature>
<dbReference type="PROSITE" id="PS51671">
    <property type="entry name" value="ACT"/>
    <property type="match status" value="1"/>
</dbReference>
<evidence type="ECO:0000313" key="9">
    <source>
        <dbReference type="Proteomes" id="UP000199079"/>
    </source>
</evidence>
<evidence type="ECO:0000313" key="8">
    <source>
        <dbReference type="EMBL" id="SDY16963.1"/>
    </source>
</evidence>
<dbReference type="FunFam" id="3.30.70.260:FF:000001">
    <property type="entry name" value="Acetolactate synthase, small subunit"/>
    <property type="match status" value="1"/>
</dbReference>
<dbReference type="EMBL" id="FNPC01000003">
    <property type="protein sequence ID" value="SDY16963.1"/>
    <property type="molecule type" value="Genomic_DNA"/>
</dbReference>
<proteinExistence type="inferred from homology"/>
<evidence type="ECO:0000256" key="6">
    <source>
        <dbReference type="SAM" id="MobiDB-lite"/>
    </source>
</evidence>
<dbReference type="GO" id="GO:1990610">
    <property type="term" value="F:acetolactate synthase regulator activity"/>
    <property type="evidence" value="ECO:0007669"/>
    <property type="project" value="InterPro"/>
</dbReference>
<feature type="compositionally biased region" description="Polar residues" evidence="6">
    <location>
        <begin position="212"/>
        <end position="222"/>
    </location>
</feature>
<feature type="region of interest" description="Disordered" evidence="6">
    <location>
        <begin position="1"/>
        <end position="64"/>
    </location>
</feature>
<dbReference type="Gene3D" id="3.30.70.260">
    <property type="match status" value="1"/>
</dbReference>
<sequence>MSGADDPTPNKPDPGSTHRDTRGKNADRSGMPGPAPEDRPHPEGRRNSQGIRIDPAVEAEHQPRRATISALVEDEPGVLSRVSGLVSRRQFNIESLTVGPTTVEGHSRITMVVEESDPGIDQIEKQLAKLKPVISVGELHDDAVSAELVLLKVRGDEPDKVHAITEMYDGQTLDAGPRTITVQLTGDERKIDDAIDAFEQFGIIEIARTGQTALSRGDTQTVPGEEPGTSGEPTSHATGSGETTQQPYRDP</sequence>
<comment type="pathway">
    <text evidence="2">Amino-acid biosynthesis; L-valine biosynthesis; L-valine from pyruvate: step 1/4.</text>
</comment>
<comment type="pathway">
    <text evidence="1">Amino-acid biosynthesis; L-isoleucine biosynthesis; L-isoleucine from 2-oxobutanoate: step 1/4.</text>
</comment>
<accession>A0A1H3HN78</accession>
<keyword evidence="4" id="KW-0028">Amino-acid biosynthesis</keyword>
<organism evidence="8 9">
    <name type="scientific">Halopenitus persicus</name>
    <dbReference type="NCBI Taxonomy" id="1048396"/>
    <lineage>
        <taxon>Archaea</taxon>
        <taxon>Methanobacteriati</taxon>
        <taxon>Methanobacteriota</taxon>
        <taxon>Stenosarchaea group</taxon>
        <taxon>Halobacteria</taxon>
        <taxon>Halobacteriales</taxon>
        <taxon>Haloferacaceae</taxon>
        <taxon>Halopenitus</taxon>
    </lineage>
</organism>
<gene>
    <name evidence="8" type="ORF">SAMN05216564_103356</name>
</gene>
<dbReference type="InterPro" id="IPR002912">
    <property type="entry name" value="ACT_dom"/>
</dbReference>
<dbReference type="CDD" id="cd04878">
    <property type="entry name" value="ACT_AHAS"/>
    <property type="match status" value="1"/>
</dbReference>
<feature type="compositionally biased region" description="Basic and acidic residues" evidence="6">
    <location>
        <begin position="36"/>
        <end position="46"/>
    </location>
</feature>
<dbReference type="OrthoDB" id="85792at2157"/>
<dbReference type="GO" id="GO:0009099">
    <property type="term" value="P:L-valine biosynthetic process"/>
    <property type="evidence" value="ECO:0007669"/>
    <property type="project" value="UniProtKB-UniPathway"/>
</dbReference>
<feature type="region of interest" description="Disordered" evidence="6">
    <location>
        <begin position="212"/>
        <end position="251"/>
    </location>
</feature>
<dbReference type="UniPathway" id="UPA00049">
    <property type="reaction ID" value="UER00059"/>
</dbReference>
<dbReference type="PANTHER" id="PTHR30239:SF0">
    <property type="entry name" value="ACETOLACTATE SYNTHASE SMALL SUBUNIT 1, CHLOROPLASTIC"/>
    <property type="match status" value="1"/>
</dbReference>
<dbReference type="InterPro" id="IPR039557">
    <property type="entry name" value="AHAS_ACT"/>
</dbReference>
<dbReference type="InterPro" id="IPR019455">
    <property type="entry name" value="Acetolactate_synth_ssu_C"/>
</dbReference>
<dbReference type="NCBIfam" id="TIGR00119">
    <property type="entry name" value="acolac_sm"/>
    <property type="match status" value="1"/>
</dbReference>
<protein>
    <submittedName>
        <fullName evidence="8">Acetolactate synthase, small subunit</fullName>
    </submittedName>
</protein>
<evidence type="ECO:0000256" key="4">
    <source>
        <dbReference type="ARBA" id="ARBA00022605"/>
    </source>
</evidence>
<dbReference type="UniPathway" id="UPA00047">
    <property type="reaction ID" value="UER00055"/>
</dbReference>
<dbReference type="Proteomes" id="UP000199079">
    <property type="component" value="Unassembled WGS sequence"/>
</dbReference>
<dbReference type="InterPro" id="IPR054480">
    <property type="entry name" value="AHAS_small-like_ACT"/>
</dbReference>
<evidence type="ECO:0000256" key="5">
    <source>
        <dbReference type="ARBA" id="ARBA00023304"/>
    </source>
</evidence>
<comment type="similarity">
    <text evidence="3">Belongs to the acetolactate synthase small subunit family.</text>
</comment>
<feature type="compositionally biased region" description="Basic and acidic residues" evidence="6">
    <location>
        <begin position="16"/>
        <end position="27"/>
    </location>
</feature>
<keyword evidence="9" id="KW-1185">Reference proteome</keyword>
<dbReference type="Gene3D" id="3.30.70.1150">
    <property type="entry name" value="ACT-like. Chain A, domain 2"/>
    <property type="match status" value="1"/>
</dbReference>
<dbReference type="InterPro" id="IPR004789">
    <property type="entry name" value="Acetalactate_synth_ssu"/>
</dbReference>
<keyword evidence="5" id="KW-0100">Branched-chain amino acid biosynthesis</keyword>
<dbReference type="Pfam" id="PF22629">
    <property type="entry name" value="ACT_AHAS_ss"/>
    <property type="match status" value="1"/>
</dbReference>
<dbReference type="GO" id="GO:0005829">
    <property type="term" value="C:cytosol"/>
    <property type="evidence" value="ECO:0007669"/>
    <property type="project" value="TreeGrafter"/>
</dbReference>
<dbReference type="SUPFAM" id="SSF55021">
    <property type="entry name" value="ACT-like"/>
    <property type="match status" value="2"/>
</dbReference>
<evidence type="ECO:0000256" key="2">
    <source>
        <dbReference type="ARBA" id="ARBA00005025"/>
    </source>
</evidence>
<evidence type="ECO:0000259" key="7">
    <source>
        <dbReference type="PROSITE" id="PS51671"/>
    </source>
</evidence>
<evidence type="ECO:0000256" key="3">
    <source>
        <dbReference type="ARBA" id="ARBA00006341"/>
    </source>
</evidence>
<dbReference type="GO" id="GO:0009097">
    <property type="term" value="P:isoleucine biosynthetic process"/>
    <property type="evidence" value="ECO:0007669"/>
    <property type="project" value="UniProtKB-UniPathway"/>
</dbReference>
<dbReference type="AlphaFoldDB" id="A0A1H3HN78"/>
<dbReference type="NCBIfam" id="NF008864">
    <property type="entry name" value="PRK11895.1"/>
    <property type="match status" value="1"/>
</dbReference>
<dbReference type="InterPro" id="IPR045865">
    <property type="entry name" value="ACT-like_dom_sf"/>
</dbReference>
<evidence type="ECO:0000256" key="1">
    <source>
        <dbReference type="ARBA" id="ARBA00004974"/>
    </source>
</evidence>
<dbReference type="GO" id="GO:0003984">
    <property type="term" value="F:acetolactate synthase activity"/>
    <property type="evidence" value="ECO:0007669"/>
    <property type="project" value="TreeGrafter"/>
</dbReference>